<organism evidence="1 2">
    <name type="scientific">Pseudomonas frederiksbergensis</name>
    <dbReference type="NCBI Taxonomy" id="104087"/>
    <lineage>
        <taxon>Bacteria</taxon>
        <taxon>Pseudomonadati</taxon>
        <taxon>Pseudomonadota</taxon>
        <taxon>Gammaproteobacteria</taxon>
        <taxon>Pseudomonadales</taxon>
        <taxon>Pseudomonadaceae</taxon>
        <taxon>Pseudomonas</taxon>
    </lineage>
</organism>
<gene>
    <name evidence="1" type="ORF">BK665_02725</name>
</gene>
<accession>A0A423KR04</accession>
<evidence type="ECO:0000313" key="1">
    <source>
        <dbReference type="EMBL" id="RON57789.1"/>
    </source>
</evidence>
<protein>
    <submittedName>
        <fullName evidence="1">Uncharacterized protein</fullName>
    </submittedName>
</protein>
<sequence length="277" mass="29406">MTVLLASLVLSGCSTPPKILYTDYKNNTGKLYPDYEGLVKYNLAASILLIKEQDNEIKIASIPVESDKLLVLHPADTWGVTTHLKVAKIPNTNLLKQVDIEVEDKRKAIIEQIGSAGAALVGALGIASATGVSLPLAIDTQVFLQPPKPEALTVTGSVENPSNAFDMKIDPVPIGSIPYDDFIKKASVDKQSVLAYSACRHATVTITVAGSKMKFSTIVADPNFVQLAALPTKGSVTMHSECGVDTSDVPGSASTSTELISTFINQAKAVRDARPTK</sequence>
<reference evidence="1 2" key="1">
    <citation type="submission" date="2016-10" db="EMBL/GenBank/DDBJ databases">
        <title>Comparative genome analysis of multiple Pseudomonas spp. focuses on biocontrol and plant growth promoting traits.</title>
        <authorList>
            <person name="Tao X.-Y."/>
            <person name="Taylor C.G."/>
        </authorList>
    </citation>
    <scope>NUCLEOTIDE SEQUENCE [LARGE SCALE GENOMIC DNA]</scope>
    <source>
        <strain evidence="1 2">39A2</strain>
    </source>
</reference>
<dbReference type="AlphaFoldDB" id="A0A423KR04"/>
<dbReference type="Proteomes" id="UP000283627">
    <property type="component" value="Unassembled WGS sequence"/>
</dbReference>
<name>A0A423KR04_9PSED</name>
<dbReference type="EMBL" id="MOBP01000002">
    <property type="protein sequence ID" value="RON57789.1"/>
    <property type="molecule type" value="Genomic_DNA"/>
</dbReference>
<proteinExistence type="predicted"/>
<comment type="caution">
    <text evidence="1">The sequence shown here is derived from an EMBL/GenBank/DDBJ whole genome shotgun (WGS) entry which is preliminary data.</text>
</comment>
<evidence type="ECO:0000313" key="2">
    <source>
        <dbReference type="Proteomes" id="UP000283627"/>
    </source>
</evidence>